<dbReference type="OrthoDB" id="8959630at2759"/>
<sequence>MAGSVDDDNYVLVPNLVKTLRKYDHTEDWYIGKPSLSHKYSTIESTGIQVLLYTPSLLTFLVYSISSQLPVYAIPSNLPVYAIPSNLPGLLHLFSTSSVLHPF</sequence>
<evidence type="ECO:0000256" key="3">
    <source>
        <dbReference type="ARBA" id="ARBA00022676"/>
    </source>
</evidence>
<evidence type="ECO:0000256" key="1">
    <source>
        <dbReference type="ARBA" id="ARBA00004606"/>
    </source>
</evidence>
<comment type="caution">
    <text evidence="11">The sequence shown here is derived from an EMBL/GenBank/DDBJ whole genome shotgun (WGS) entry which is preliminary data.</text>
</comment>
<proteinExistence type="inferred from homology"/>
<evidence type="ECO:0000256" key="2">
    <source>
        <dbReference type="ARBA" id="ARBA00008661"/>
    </source>
</evidence>
<keyword evidence="8" id="KW-0472">Membrane</keyword>
<evidence type="ECO:0000313" key="12">
    <source>
        <dbReference type="Proteomes" id="UP000593567"/>
    </source>
</evidence>
<keyword evidence="12" id="KW-1185">Reference proteome</keyword>
<dbReference type="GO" id="GO:0016757">
    <property type="term" value="F:glycosyltransferase activity"/>
    <property type="evidence" value="ECO:0007669"/>
    <property type="project" value="UniProtKB-KW"/>
</dbReference>
<keyword evidence="3" id="KW-0328">Glycosyltransferase</keyword>
<evidence type="ECO:0000256" key="7">
    <source>
        <dbReference type="ARBA" id="ARBA00022989"/>
    </source>
</evidence>
<keyword evidence="7" id="KW-1133">Transmembrane helix</keyword>
<dbReference type="Proteomes" id="UP000593567">
    <property type="component" value="Unassembled WGS sequence"/>
</dbReference>
<dbReference type="Gene3D" id="3.90.550.50">
    <property type="match status" value="1"/>
</dbReference>
<dbReference type="AlphaFoldDB" id="A0A7J7KBC4"/>
<evidence type="ECO:0000256" key="5">
    <source>
        <dbReference type="ARBA" id="ARBA00022692"/>
    </source>
</evidence>
<reference evidence="11" key="1">
    <citation type="submission" date="2020-06" db="EMBL/GenBank/DDBJ databases">
        <title>Draft genome of Bugula neritina, a colonial animal packing powerful symbionts and potential medicines.</title>
        <authorList>
            <person name="Rayko M."/>
        </authorList>
    </citation>
    <scope>NUCLEOTIDE SEQUENCE [LARGE SCALE GENOMIC DNA]</scope>
    <source>
        <strain evidence="11">Kwan_BN1</strain>
    </source>
</reference>
<comment type="subcellular location">
    <subcellularLocation>
        <location evidence="9">Endomembrane system</location>
        <topology evidence="9">Single-pass membrane protein</topology>
    </subcellularLocation>
    <subcellularLocation>
        <location evidence="1">Membrane</location>
        <topology evidence="1">Single-pass type II membrane protein</topology>
    </subcellularLocation>
</comment>
<evidence type="ECO:0000256" key="8">
    <source>
        <dbReference type="ARBA" id="ARBA00023136"/>
    </source>
</evidence>
<dbReference type="Pfam" id="PF02434">
    <property type="entry name" value="Fringe"/>
    <property type="match status" value="1"/>
</dbReference>
<accession>A0A7J7KBC4</accession>
<evidence type="ECO:0000256" key="9">
    <source>
        <dbReference type="ARBA" id="ARBA00037847"/>
    </source>
</evidence>
<keyword evidence="5" id="KW-0812">Transmembrane</keyword>
<evidence type="ECO:0000256" key="4">
    <source>
        <dbReference type="ARBA" id="ARBA00022679"/>
    </source>
</evidence>
<dbReference type="EMBL" id="VXIV02000861">
    <property type="protein sequence ID" value="KAF6035567.1"/>
    <property type="molecule type" value="Genomic_DNA"/>
</dbReference>
<dbReference type="PANTHER" id="PTHR10811">
    <property type="entry name" value="FRINGE-RELATED"/>
    <property type="match status" value="1"/>
</dbReference>
<evidence type="ECO:0000256" key="6">
    <source>
        <dbReference type="ARBA" id="ARBA00022968"/>
    </source>
</evidence>
<organism evidence="11 12">
    <name type="scientific">Bugula neritina</name>
    <name type="common">Brown bryozoan</name>
    <name type="synonym">Sertularia neritina</name>
    <dbReference type="NCBI Taxonomy" id="10212"/>
    <lineage>
        <taxon>Eukaryota</taxon>
        <taxon>Metazoa</taxon>
        <taxon>Spiralia</taxon>
        <taxon>Lophotrochozoa</taxon>
        <taxon>Bryozoa</taxon>
        <taxon>Gymnolaemata</taxon>
        <taxon>Cheilostomatida</taxon>
        <taxon>Flustrina</taxon>
        <taxon>Buguloidea</taxon>
        <taxon>Bugulidae</taxon>
        <taxon>Bugula</taxon>
    </lineage>
</organism>
<gene>
    <name evidence="11" type="ORF">EB796_006127</name>
</gene>
<dbReference type="GO" id="GO:0012505">
    <property type="term" value="C:endomembrane system"/>
    <property type="evidence" value="ECO:0007669"/>
    <property type="project" value="UniProtKB-SubCell"/>
</dbReference>
<keyword evidence="6" id="KW-0735">Signal-anchor</keyword>
<dbReference type="InterPro" id="IPR003378">
    <property type="entry name" value="Fringe-like_glycosylTrfase"/>
</dbReference>
<evidence type="ECO:0000259" key="10">
    <source>
        <dbReference type="Pfam" id="PF02434"/>
    </source>
</evidence>
<feature type="domain" description="Fringe-like glycosyltransferase" evidence="10">
    <location>
        <begin position="5"/>
        <end position="45"/>
    </location>
</feature>
<comment type="similarity">
    <text evidence="2">Belongs to the glycosyltransferase 31 family.</text>
</comment>
<protein>
    <recommendedName>
        <fullName evidence="10">Fringe-like glycosyltransferase domain-containing protein</fullName>
    </recommendedName>
</protein>
<evidence type="ECO:0000313" key="11">
    <source>
        <dbReference type="EMBL" id="KAF6035567.1"/>
    </source>
</evidence>
<name>A0A7J7KBC4_BUGNE</name>
<keyword evidence="4" id="KW-0808">Transferase</keyword>
<dbReference type="GO" id="GO:0016020">
    <property type="term" value="C:membrane"/>
    <property type="evidence" value="ECO:0007669"/>
    <property type="project" value="UniProtKB-SubCell"/>
</dbReference>